<evidence type="ECO:0000256" key="2">
    <source>
        <dbReference type="ARBA" id="ARBA00022505"/>
    </source>
</evidence>
<comment type="caution">
    <text evidence="7">The sequence shown here is derived from an EMBL/GenBank/DDBJ whole genome shotgun (WGS) entry which is preliminary data.</text>
</comment>
<evidence type="ECO:0000256" key="4">
    <source>
        <dbReference type="ARBA" id="ARBA00022729"/>
    </source>
</evidence>
<dbReference type="Pfam" id="PF13531">
    <property type="entry name" value="SBP_bac_11"/>
    <property type="match status" value="1"/>
</dbReference>
<dbReference type="GO" id="GO:0030973">
    <property type="term" value="F:molybdate ion binding"/>
    <property type="evidence" value="ECO:0007669"/>
    <property type="project" value="UniProtKB-ARBA"/>
</dbReference>
<reference evidence="7" key="1">
    <citation type="submission" date="2019-11" db="EMBL/GenBank/DDBJ databases">
        <title>Genomic insights into an expanded diversity of filamentous marine cyanobacteria reveals the extraordinary biosynthetic potential of Moorea and Okeania.</title>
        <authorList>
            <person name="Ferreira Leao T."/>
            <person name="Wang M."/>
            <person name="Moss N."/>
            <person name="Da Silva R."/>
            <person name="Sanders J."/>
            <person name="Nurk S."/>
            <person name="Gurevich A."/>
            <person name="Humphrey G."/>
            <person name="Reher R."/>
            <person name="Zhu Q."/>
            <person name="Belda-Ferre P."/>
            <person name="Glukhov E."/>
            <person name="Rex R."/>
            <person name="Dorrestein P.C."/>
            <person name="Knight R."/>
            <person name="Pevzner P."/>
            <person name="Gerwick W.H."/>
            <person name="Gerwick L."/>
        </authorList>
    </citation>
    <scope>NUCLEOTIDE SEQUENCE</scope>
    <source>
        <strain evidence="7">SIO1C4</strain>
    </source>
</reference>
<evidence type="ECO:0000313" key="7">
    <source>
        <dbReference type="EMBL" id="NER27730.1"/>
    </source>
</evidence>
<keyword evidence="2 5" id="KW-0500">Molybdenum</keyword>
<accession>A0A6B3N7Z6</accession>
<dbReference type="GO" id="GO:0015689">
    <property type="term" value="P:molybdate ion transport"/>
    <property type="evidence" value="ECO:0007669"/>
    <property type="project" value="InterPro"/>
</dbReference>
<protein>
    <submittedName>
        <fullName evidence="7">Molybdate ABC transporter substrate-binding protein</fullName>
    </submittedName>
</protein>
<evidence type="ECO:0000256" key="5">
    <source>
        <dbReference type="PIRSR" id="PIRSR004846-1"/>
    </source>
</evidence>
<dbReference type="InterPro" id="IPR050682">
    <property type="entry name" value="ModA/WtpA"/>
</dbReference>
<feature type="binding site" evidence="5">
    <location>
        <position position="77"/>
    </location>
    <ligand>
        <name>molybdate</name>
        <dbReference type="ChEBI" id="CHEBI:36264"/>
    </ligand>
</feature>
<dbReference type="InterPro" id="IPR005950">
    <property type="entry name" value="ModA"/>
</dbReference>
<evidence type="ECO:0000256" key="1">
    <source>
        <dbReference type="ARBA" id="ARBA00009175"/>
    </source>
</evidence>
<dbReference type="AlphaFoldDB" id="A0A6B3N7Z6"/>
<keyword evidence="3 5" id="KW-0479">Metal-binding</keyword>
<dbReference type="GO" id="GO:1901359">
    <property type="term" value="F:tungstate binding"/>
    <property type="evidence" value="ECO:0007669"/>
    <property type="project" value="UniProtKB-ARBA"/>
</dbReference>
<dbReference type="SUPFAM" id="SSF53850">
    <property type="entry name" value="Periplasmic binding protein-like II"/>
    <property type="match status" value="1"/>
</dbReference>
<comment type="similarity">
    <text evidence="1">Belongs to the bacterial solute-binding protein ModA family.</text>
</comment>
<proteinExistence type="inferred from homology"/>
<feature type="binding site" evidence="5">
    <location>
        <position position="49"/>
    </location>
    <ligand>
        <name>molybdate</name>
        <dbReference type="ChEBI" id="CHEBI:36264"/>
    </ligand>
</feature>
<name>A0A6B3N7Z6_9CYAN</name>
<sequence length="270" mass="29357">MSTKISSIRPLGAVFVFSLLLGACSPTNNSPTAQSQQKTADLIISAANSIVDPIREIEELYEQQKPEVNVILNLANSGALQQQIEQGAPADVFISSAADKMDRLESKQLLLSGSRKNLLQNKVALIVASDSSVSSFQDLTDDEVERISIGEPTSSPIGSYSVEVFKSQKINEQIKPKLVFGKHSRQVLEYVRNGSADAGVTFTTDVKPKNQQIKIAAVAESSDHSQIFYPTAVIKSSENQEAAQEFIDFLFTKEAGGVFTKYGFIHLGEN</sequence>
<dbReference type="GO" id="GO:0046872">
    <property type="term" value="F:metal ion binding"/>
    <property type="evidence" value="ECO:0007669"/>
    <property type="project" value="UniProtKB-KW"/>
</dbReference>
<gene>
    <name evidence="7" type="primary">modA</name>
    <name evidence="7" type="ORF">F6J89_08870</name>
</gene>
<keyword evidence="4 6" id="KW-0732">Signal</keyword>
<feature type="signal peptide" evidence="6">
    <location>
        <begin position="1"/>
        <end position="29"/>
    </location>
</feature>
<dbReference type="Gene3D" id="3.40.190.10">
    <property type="entry name" value="Periplasmic binding protein-like II"/>
    <property type="match status" value="2"/>
</dbReference>
<dbReference type="FunFam" id="3.40.190.10:FF:000035">
    <property type="entry name" value="Molybdate ABC transporter substrate-binding protein"/>
    <property type="match status" value="1"/>
</dbReference>
<dbReference type="EMBL" id="JAAHFQ010000129">
    <property type="protein sequence ID" value="NER27730.1"/>
    <property type="molecule type" value="Genomic_DNA"/>
</dbReference>
<evidence type="ECO:0000256" key="6">
    <source>
        <dbReference type="SAM" id="SignalP"/>
    </source>
</evidence>
<dbReference type="PANTHER" id="PTHR30632">
    <property type="entry name" value="MOLYBDATE-BINDING PERIPLASMIC PROTEIN"/>
    <property type="match status" value="1"/>
</dbReference>
<organism evidence="7">
    <name type="scientific">Symploca sp. SIO1C4</name>
    <dbReference type="NCBI Taxonomy" id="2607765"/>
    <lineage>
        <taxon>Bacteria</taxon>
        <taxon>Bacillati</taxon>
        <taxon>Cyanobacteriota</taxon>
        <taxon>Cyanophyceae</taxon>
        <taxon>Coleofasciculales</taxon>
        <taxon>Coleofasciculaceae</taxon>
        <taxon>Symploca</taxon>
    </lineage>
</organism>
<evidence type="ECO:0000256" key="3">
    <source>
        <dbReference type="ARBA" id="ARBA00022723"/>
    </source>
</evidence>
<dbReference type="PANTHER" id="PTHR30632:SF0">
    <property type="entry name" value="SULFATE-BINDING PROTEIN"/>
    <property type="match status" value="1"/>
</dbReference>
<dbReference type="PROSITE" id="PS51257">
    <property type="entry name" value="PROKAR_LIPOPROTEIN"/>
    <property type="match status" value="1"/>
</dbReference>
<feature type="chain" id="PRO_5025508081" evidence="6">
    <location>
        <begin position="30"/>
        <end position="270"/>
    </location>
</feature>
<dbReference type="NCBIfam" id="TIGR01256">
    <property type="entry name" value="modA"/>
    <property type="match status" value="1"/>
</dbReference>
<dbReference type="PIRSF" id="PIRSF004846">
    <property type="entry name" value="ModA"/>
    <property type="match status" value="1"/>
</dbReference>